<evidence type="ECO:0000256" key="6">
    <source>
        <dbReference type="SAM" id="MobiDB-lite"/>
    </source>
</evidence>
<accession>B0MKZ9</accession>
<evidence type="ECO:0000313" key="7">
    <source>
        <dbReference type="EMBL" id="EDS01692.1"/>
    </source>
</evidence>
<dbReference type="Gene3D" id="2.60.120.260">
    <property type="entry name" value="Galactose-binding domain-like"/>
    <property type="match status" value="1"/>
</dbReference>
<dbReference type="AlphaFoldDB" id="B0MKZ9"/>
<comment type="caution">
    <text evidence="7">The sequence shown here is derived from an EMBL/GenBank/DDBJ whole genome shotgun (WGS) entry which is preliminary data.</text>
</comment>
<dbReference type="CAZy" id="GH43">
    <property type="family name" value="Glycoside Hydrolase Family 43"/>
</dbReference>
<organism evidence="7 8">
    <name type="scientific">[Eubacterium] siraeum DSM 15702</name>
    <dbReference type="NCBI Taxonomy" id="428128"/>
    <lineage>
        <taxon>Bacteria</taxon>
        <taxon>Bacillati</taxon>
        <taxon>Bacillota</taxon>
        <taxon>Clostridia</taxon>
        <taxon>Eubacteriales</taxon>
        <taxon>Oscillospiraceae</taxon>
        <taxon>Oscillospiraceae incertae sedis</taxon>
    </lineage>
</organism>
<dbReference type="GO" id="GO:0004553">
    <property type="term" value="F:hydrolase activity, hydrolyzing O-glycosyl compounds"/>
    <property type="evidence" value="ECO:0007669"/>
    <property type="project" value="InterPro"/>
</dbReference>
<keyword evidence="5" id="KW-0326">Glycosidase</keyword>
<sequence length="758" mass="82472">MSTEKVHIMIKRWTKQISVIDFVLFIGIINLKVSLDTRNKTEVLTMKITSKLAAILCAAALFMTVGCSNGGETSSGSSEPDASGSSGTADVSSASNSETNESGTVSEEKIMDSLNNGIIIDSVSGNVYKNEMNANPISPNIFCADPTAVEYNGRLYVYGTNDQQQAEEGTKNDYAYIKSLVVFSTDDMVNWIYHGRIEVGEIAPWINNSWAPSIASRVEDDGLTHFYLYFSNGGAGVGVITSTDPVGPWTDPLGEPLVYQNMPGLENCPAPFDPGVCIDENGVGWLSFGGGTPADGNTMHSKIPKIAKLGKDMLSFDSEFVSIDAPYFFEASELNYIDGVYYYTYCTDWQDHKTGWKEYEGVDVPPACSMAYMTTKTPLDADSWECRGPYFYNAGENADGASGLRWANNHTHFIEYKGVNYIIHHTLLLEELMGGKAGFRSMMADYLPMDKATGDIPITAASKKGVAQIKLVDPYTYNSGALMFTCADIGYDKVTDPAAKSTADGAWIYVRGADFGYGASEFIAEVKGKGRIEVRLDDISSKAAAFVEFDCADYTKIRSDSFAKFDGRNHDVYFVFSGSDIELKSWKFSKGDEQLRPEEDIASTDIPYMTLVVSGQTEPGPSPSAMLDIPKDGDYSIKSSSFEKDSAIVNLGFINTDTNAKYKVLVRSLTLATENGEVEVPVNKELDPASSSENGLANGWGGSEVGSLIYGTEECGIFAAKTDITWINYRLALKVNGEETPFTSITYNVTVSGLELDG</sequence>
<reference evidence="7" key="1">
    <citation type="submission" date="2007-10" db="EMBL/GenBank/DDBJ databases">
        <authorList>
            <person name="Fulton L."/>
            <person name="Clifton S."/>
            <person name="Fulton B."/>
            <person name="Xu J."/>
            <person name="Minx P."/>
            <person name="Pepin K.H."/>
            <person name="Johnson M."/>
            <person name="Thiruvilangam P."/>
            <person name="Bhonagiri V."/>
            <person name="Nash W.E."/>
            <person name="Mardis E.R."/>
            <person name="Wilson R.K."/>
        </authorList>
    </citation>
    <scope>NUCLEOTIDE SEQUENCE [LARGE SCALE GENOMIC DNA]</scope>
    <source>
        <strain evidence="7">DSM 15702</strain>
    </source>
</reference>
<gene>
    <name evidence="7" type="ORF">EUBSIR_00492</name>
</gene>
<dbReference type="InterPro" id="IPR006710">
    <property type="entry name" value="Glyco_hydro_43"/>
</dbReference>
<dbReference type="PANTHER" id="PTHR43772:SF2">
    <property type="entry name" value="PUTATIVE (AFU_ORTHOLOGUE AFUA_2G04480)-RELATED"/>
    <property type="match status" value="1"/>
</dbReference>
<dbReference type="EMBL" id="ABCA03000033">
    <property type="protein sequence ID" value="EDS01692.1"/>
    <property type="molecule type" value="Genomic_DNA"/>
</dbReference>
<dbReference type="CDD" id="cd04084">
    <property type="entry name" value="CBM6_xylanase-like"/>
    <property type="match status" value="1"/>
</dbReference>
<evidence type="ECO:0000256" key="2">
    <source>
        <dbReference type="ARBA" id="ARBA00022651"/>
    </source>
</evidence>
<protein>
    <submittedName>
        <fullName evidence="7">Carbohydrate binding module (Family 6)</fullName>
    </submittedName>
</protein>
<feature type="compositionally biased region" description="Polar residues" evidence="6">
    <location>
        <begin position="88"/>
        <end position="105"/>
    </location>
</feature>
<dbReference type="CDD" id="cd09003">
    <property type="entry name" value="GH43_XynD-like"/>
    <property type="match status" value="1"/>
</dbReference>
<feature type="region of interest" description="Disordered" evidence="6">
    <location>
        <begin position="72"/>
        <end position="107"/>
    </location>
</feature>
<dbReference type="Proteomes" id="UP000005326">
    <property type="component" value="Unassembled WGS sequence"/>
</dbReference>
<dbReference type="Pfam" id="PF04616">
    <property type="entry name" value="Glyco_hydro_43"/>
    <property type="match status" value="1"/>
</dbReference>
<evidence type="ECO:0000256" key="5">
    <source>
        <dbReference type="ARBA" id="ARBA00023295"/>
    </source>
</evidence>
<evidence type="ECO:0000256" key="1">
    <source>
        <dbReference type="ARBA" id="ARBA00009865"/>
    </source>
</evidence>
<evidence type="ECO:0000313" key="8">
    <source>
        <dbReference type="Proteomes" id="UP000005326"/>
    </source>
</evidence>
<dbReference type="GO" id="GO:0045493">
    <property type="term" value="P:xylan catabolic process"/>
    <property type="evidence" value="ECO:0007669"/>
    <property type="project" value="UniProtKB-KW"/>
</dbReference>
<dbReference type="Gene3D" id="2.115.10.20">
    <property type="entry name" value="Glycosyl hydrolase domain, family 43"/>
    <property type="match status" value="1"/>
</dbReference>
<proteinExistence type="inferred from homology"/>
<name>B0MKZ9_9FIRM</name>
<dbReference type="PANTHER" id="PTHR43772">
    <property type="entry name" value="ENDO-1,4-BETA-XYLANASE"/>
    <property type="match status" value="1"/>
</dbReference>
<dbReference type="InterPro" id="IPR023296">
    <property type="entry name" value="Glyco_hydro_beta-prop_sf"/>
</dbReference>
<keyword evidence="8" id="KW-1185">Reference proteome</keyword>
<evidence type="ECO:0000256" key="3">
    <source>
        <dbReference type="ARBA" id="ARBA00022801"/>
    </source>
</evidence>
<dbReference type="SUPFAM" id="SSF75005">
    <property type="entry name" value="Arabinanase/levansucrase/invertase"/>
    <property type="match status" value="1"/>
</dbReference>
<keyword evidence="4" id="KW-0119">Carbohydrate metabolism</keyword>
<keyword evidence="2" id="KW-0624">Polysaccharide degradation</keyword>
<evidence type="ECO:0000256" key="4">
    <source>
        <dbReference type="ARBA" id="ARBA00023277"/>
    </source>
</evidence>
<keyword evidence="2" id="KW-0858">Xylan degradation</keyword>
<dbReference type="InterPro" id="IPR052176">
    <property type="entry name" value="Glycosyl_Hydrlase_43_Enz"/>
</dbReference>
<feature type="compositionally biased region" description="Low complexity" evidence="6">
    <location>
        <begin position="72"/>
        <end position="87"/>
    </location>
</feature>
<comment type="similarity">
    <text evidence="1">Belongs to the glycosyl hydrolase 43 family.</text>
</comment>
<keyword evidence="3" id="KW-0378">Hydrolase</keyword>
<reference evidence="7" key="2">
    <citation type="submission" date="2014-06" db="EMBL/GenBank/DDBJ databases">
        <title>Draft genome sequence of Eubacterium siraeum (DSM 15702).</title>
        <authorList>
            <person name="Sudarsanam P."/>
            <person name="Ley R."/>
            <person name="Guruge J."/>
            <person name="Turnbaugh P.J."/>
            <person name="Mahowald M."/>
            <person name="Liep D."/>
            <person name="Gordon J."/>
        </authorList>
    </citation>
    <scope>NUCLEOTIDE SEQUENCE</scope>
    <source>
        <strain evidence="7">DSM 15702</strain>
    </source>
</reference>